<gene>
    <name evidence="1" type="ORF">C4F50_15705</name>
</gene>
<dbReference type="InterPro" id="IPR010297">
    <property type="entry name" value="DUF900_hydrolase"/>
</dbReference>
<dbReference type="Proteomes" id="UP000640614">
    <property type="component" value="Unassembled WGS sequence"/>
</dbReference>
<comment type="caution">
    <text evidence="1">The sequence shown here is derived from an EMBL/GenBank/DDBJ whole genome shotgun (WGS) entry which is preliminary data.</text>
</comment>
<organism evidence="1 2">
    <name type="scientific">Flavobacterium hungaricum</name>
    <dbReference type="NCBI Taxonomy" id="2082725"/>
    <lineage>
        <taxon>Bacteria</taxon>
        <taxon>Pseudomonadati</taxon>
        <taxon>Bacteroidota</taxon>
        <taxon>Flavobacteriia</taxon>
        <taxon>Flavobacteriales</taxon>
        <taxon>Flavobacteriaceae</taxon>
        <taxon>Flavobacterium</taxon>
    </lineage>
</organism>
<dbReference type="EMBL" id="PRDM01000003">
    <property type="protein sequence ID" value="MBE8726374.1"/>
    <property type="molecule type" value="Genomic_DNA"/>
</dbReference>
<dbReference type="Pfam" id="PF05990">
    <property type="entry name" value="DUF900"/>
    <property type="match status" value="1"/>
</dbReference>
<dbReference type="PANTHER" id="PTHR36513:SF1">
    <property type="entry name" value="TRANSMEMBRANE PROTEIN"/>
    <property type="match status" value="1"/>
</dbReference>
<dbReference type="GO" id="GO:0016787">
    <property type="term" value="F:hydrolase activity"/>
    <property type="evidence" value="ECO:0007669"/>
    <property type="project" value="UniProtKB-KW"/>
</dbReference>
<evidence type="ECO:0000313" key="2">
    <source>
        <dbReference type="Proteomes" id="UP000640614"/>
    </source>
</evidence>
<keyword evidence="2" id="KW-1185">Reference proteome</keyword>
<evidence type="ECO:0000313" key="1">
    <source>
        <dbReference type="EMBL" id="MBE8726374.1"/>
    </source>
</evidence>
<reference evidence="1 2" key="1">
    <citation type="submission" date="2018-07" db="EMBL/GenBank/DDBJ databases">
        <title>Genome assembly of strain KB82.</title>
        <authorList>
            <person name="Kukolya J."/>
            <person name="Horvath B."/>
            <person name="Nagy I."/>
            <person name="Toth A."/>
        </authorList>
    </citation>
    <scope>NUCLEOTIDE SEQUENCE [LARGE SCALE GENOMIC DNA]</scope>
    <source>
        <strain evidence="1 2">Kb82</strain>
    </source>
</reference>
<keyword evidence="1" id="KW-0378">Hydrolase</keyword>
<name>A0ABR9TLY9_9FLAO</name>
<dbReference type="PANTHER" id="PTHR36513">
    <property type="entry name" value="ABC TRANSMEMBRANE TYPE-1 DOMAIN-CONTAINING PROTEIN"/>
    <property type="match status" value="1"/>
</dbReference>
<accession>A0ABR9TLY9</accession>
<proteinExistence type="predicted"/>
<sequence>MEEINVESNDAKYFSNEHETIERNTEAKSLNAKQDPGGKIRLFYGTNRKPADKIESKQNYGSLDGELQYGICEVNIPQGHKQGEIETPLNLWIFKFLENPQMHVVVEKIQALDYSSFINHFSETLKITQKKNALLFVHGYNNSFDDAAKRTAQLAWDLQFDGFTGFFSWPSAAEIKDYFTDEAAARTSVPSFVQFLEILISETELEQLHIIAHISNCFN</sequence>
<protein>
    <submittedName>
        <fullName evidence="1">Alpha/beta hydrolase</fullName>
    </submittedName>
</protein>